<protein>
    <submittedName>
        <fullName evidence="1">Uncharacterized protein</fullName>
    </submittedName>
</protein>
<dbReference type="RefSeq" id="YP_009812758.1">
    <property type="nucleotide sequence ID" value="NC_048069.1"/>
</dbReference>
<gene>
    <name evidence="1" type="primary">49</name>
    <name evidence="1" type="ORF">SAMW_49</name>
</gene>
<dbReference type="KEGG" id="vg:55003828"/>
<reference evidence="1 2" key="1">
    <citation type="submission" date="2018-08" db="EMBL/GenBank/DDBJ databases">
        <authorList>
            <person name="Pathak A."/>
            <person name="Staton O.A."/>
            <person name="Aldaher A.R."/>
            <person name="Baird K.M."/>
            <person name="Borah A."/>
            <person name="Haggard G.E."/>
            <person name="Meesala S."/>
            <person name="Nealy S.L."/>
            <person name="Ramdas R."/>
            <person name="Rocha M."/>
            <person name="Sristi D."/>
            <person name="Thukral S."/>
            <person name="Walls C.E."/>
            <person name="Waqas M."/>
            <person name="Williams M.R."/>
            <person name="Winters A.K."/>
            <person name="Sahawneh K.J."/>
            <person name="Monti D.L."/>
            <person name="Garlena R.A."/>
            <person name="Russell D.A."/>
            <person name="Pope W.H."/>
            <person name="Jacobs-Sera D."/>
            <person name="Hatfull G.F."/>
        </authorList>
    </citation>
    <scope>NUCLEOTIDE SEQUENCE [LARGE SCALE GENOMIC DNA]</scope>
</reference>
<dbReference type="GeneID" id="55003828"/>
<keyword evidence="2" id="KW-1185">Reference proteome</keyword>
<evidence type="ECO:0000313" key="2">
    <source>
        <dbReference type="Proteomes" id="UP000280497"/>
    </source>
</evidence>
<sequence length="62" mass="6718">MADLEAIFWDGHGASAAEIVQHLRRDGYTAAFNPAGREITVIDRAGALARIRPPQGVDDDQD</sequence>
<organism evidence="1 2">
    <name type="scientific">Corynebacterium phage SamW</name>
    <dbReference type="NCBI Taxonomy" id="2301601"/>
    <lineage>
        <taxon>Viruses</taxon>
        <taxon>Duplodnaviria</taxon>
        <taxon>Heunggongvirae</taxon>
        <taxon>Uroviricota</taxon>
        <taxon>Caudoviricetes</taxon>
        <taxon>Samwavirus</taxon>
        <taxon>Samwavirus samW</taxon>
    </lineage>
</organism>
<name>A0A385UFZ0_9CAUD</name>
<proteinExistence type="predicted"/>
<accession>A0A385UFZ0</accession>
<dbReference type="Proteomes" id="UP000280497">
    <property type="component" value="Segment"/>
</dbReference>
<dbReference type="EMBL" id="MH727560">
    <property type="protein sequence ID" value="AYB70531.1"/>
    <property type="molecule type" value="Genomic_DNA"/>
</dbReference>
<evidence type="ECO:0000313" key="1">
    <source>
        <dbReference type="EMBL" id="AYB70531.1"/>
    </source>
</evidence>